<evidence type="ECO:0000256" key="2">
    <source>
        <dbReference type="ARBA" id="ARBA00022679"/>
    </source>
</evidence>
<dbReference type="PANTHER" id="PTHR43861">
    <property type="entry name" value="TRANS-ACONITATE 2-METHYLTRANSFERASE-RELATED"/>
    <property type="match status" value="1"/>
</dbReference>
<evidence type="ECO:0000256" key="1">
    <source>
        <dbReference type="ARBA" id="ARBA00022603"/>
    </source>
</evidence>
<dbReference type="Pfam" id="PF13649">
    <property type="entry name" value="Methyltransf_25"/>
    <property type="match status" value="1"/>
</dbReference>
<dbReference type="CDD" id="cd02440">
    <property type="entry name" value="AdoMet_MTases"/>
    <property type="match status" value="1"/>
</dbReference>
<evidence type="ECO:0000313" key="5">
    <source>
        <dbReference type="Proteomes" id="UP001214854"/>
    </source>
</evidence>
<evidence type="ECO:0000259" key="3">
    <source>
        <dbReference type="Pfam" id="PF13649"/>
    </source>
</evidence>
<accession>A0ABT5HV54</accession>
<name>A0ABT5HV54_9CAUL</name>
<dbReference type="PANTHER" id="PTHR43861:SF1">
    <property type="entry name" value="TRANS-ACONITATE 2-METHYLTRANSFERASE"/>
    <property type="match status" value="1"/>
</dbReference>
<sequence>MTTAADSIAGLYDRHAAGWDDDRRHRRPDGEAAWITRFAALAGSGASVLDLGCGSGAPIVPDLRAAGLTVTGVDASPSLIALCRERFPDQAWVVADMRRIDLGRFGGLLLWHSLFHLPPDDQAAMFPVLARHLTPGAPLMFTSGTERGETVGQWRGEPLYHASLDLSDYEGVLADNGLRLIERVVGDASCGGATIWLAVRL</sequence>
<organism evidence="4 5">
    <name type="scientific">Asticcacaulis aquaticus</name>
    <dbReference type="NCBI Taxonomy" id="2984212"/>
    <lineage>
        <taxon>Bacteria</taxon>
        <taxon>Pseudomonadati</taxon>
        <taxon>Pseudomonadota</taxon>
        <taxon>Alphaproteobacteria</taxon>
        <taxon>Caulobacterales</taxon>
        <taxon>Caulobacteraceae</taxon>
        <taxon>Asticcacaulis</taxon>
    </lineage>
</organism>
<dbReference type="EMBL" id="JAQQKX010000009">
    <property type="protein sequence ID" value="MDC7683950.1"/>
    <property type="molecule type" value="Genomic_DNA"/>
</dbReference>
<keyword evidence="5" id="KW-1185">Reference proteome</keyword>
<evidence type="ECO:0000313" key="4">
    <source>
        <dbReference type="EMBL" id="MDC7683950.1"/>
    </source>
</evidence>
<proteinExistence type="predicted"/>
<dbReference type="InterPro" id="IPR041698">
    <property type="entry name" value="Methyltransf_25"/>
</dbReference>
<dbReference type="Proteomes" id="UP001214854">
    <property type="component" value="Unassembled WGS sequence"/>
</dbReference>
<comment type="caution">
    <text evidence="4">The sequence shown here is derived from an EMBL/GenBank/DDBJ whole genome shotgun (WGS) entry which is preliminary data.</text>
</comment>
<dbReference type="InterPro" id="IPR029063">
    <property type="entry name" value="SAM-dependent_MTases_sf"/>
</dbReference>
<keyword evidence="1 4" id="KW-0489">Methyltransferase</keyword>
<dbReference type="GO" id="GO:0008168">
    <property type="term" value="F:methyltransferase activity"/>
    <property type="evidence" value="ECO:0007669"/>
    <property type="project" value="UniProtKB-KW"/>
</dbReference>
<gene>
    <name evidence="4" type="ORF">PQU92_11735</name>
</gene>
<keyword evidence="2" id="KW-0808">Transferase</keyword>
<dbReference type="GO" id="GO:0032259">
    <property type="term" value="P:methylation"/>
    <property type="evidence" value="ECO:0007669"/>
    <property type="project" value="UniProtKB-KW"/>
</dbReference>
<dbReference type="SUPFAM" id="SSF53335">
    <property type="entry name" value="S-adenosyl-L-methionine-dependent methyltransferases"/>
    <property type="match status" value="1"/>
</dbReference>
<dbReference type="Gene3D" id="3.40.50.150">
    <property type="entry name" value="Vaccinia Virus protein VP39"/>
    <property type="match status" value="1"/>
</dbReference>
<dbReference type="RefSeq" id="WP_272748411.1">
    <property type="nucleotide sequence ID" value="NZ_JAQQKX010000009.1"/>
</dbReference>
<reference evidence="4 5" key="1">
    <citation type="submission" date="2023-01" db="EMBL/GenBank/DDBJ databases">
        <title>Novel species of the genus Asticcacaulis isolated from rivers.</title>
        <authorList>
            <person name="Lu H."/>
        </authorList>
    </citation>
    <scope>NUCLEOTIDE SEQUENCE [LARGE SCALE GENOMIC DNA]</scope>
    <source>
        <strain evidence="4 5">BYS171W</strain>
    </source>
</reference>
<protein>
    <submittedName>
        <fullName evidence="4">Class I SAM-dependent methyltransferase</fullName>
    </submittedName>
</protein>
<feature type="domain" description="Methyltransferase" evidence="3">
    <location>
        <begin position="48"/>
        <end position="136"/>
    </location>
</feature>